<evidence type="ECO:0000256" key="2">
    <source>
        <dbReference type="ARBA" id="ARBA00012438"/>
    </source>
</evidence>
<dbReference type="InterPro" id="IPR011006">
    <property type="entry name" value="CheY-like_superfamily"/>
</dbReference>
<evidence type="ECO:0000256" key="4">
    <source>
        <dbReference type="PROSITE-ProRule" id="PRU00169"/>
    </source>
</evidence>
<evidence type="ECO:0000313" key="7">
    <source>
        <dbReference type="EMBL" id="MDC0709430.1"/>
    </source>
</evidence>
<dbReference type="InterPro" id="IPR005467">
    <property type="entry name" value="His_kinase_dom"/>
</dbReference>
<dbReference type="InterPro" id="IPR003594">
    <property type="entry name" value="HATPase_dom"/>
</dbReference>
<comment type="caution">
    <text evidence="7">The sequence shown here is derived from an EMBL/GenBank/DDBJ whole genome shotgun (WGS) entry which is preliminary data.</text>
</comment>
<dbReference type="PANTHER" id="PTHR43547">
    <property type="entry name" value="TWO-COMPONENT HISTIDINE KINASE"/>
    <property type="match status" value="1"/>
</dbReference>
<dbReference type="SMART" id="SM00387">
    <property type="entry name" value="HATPase_c"/>
    <property type="match status" value="1"/>
</dbReference>
<evidence type="ECO:0000259" key="5">
    <source>
        <dbReference type="PROSITE" id="PS50109"/>
    </source>
</evidence>
<dbReference type="PROSITE" id="PS50110">
    <property type="entry name" value="RESPONSE_REGULATORY"/>
    <property type="match status" value="1"/>
</dbReference>
<comment type="catalytic activity">
    <reaction evidence="1">
        <text>ATP + protein L-histidine = ADP + protein N-phospho-L-histidine.</text>
        <dbReference type="EC" id="2.7.13.3"/>
    </reaction>
</comment>
<dbReference type="PROSITE" id="PS50109">
    <property type="entry name" value="HIS_KIN"/>
    <property type="match status" value="1"/>
</dbReference>
<protein>
    <recommendedName>
        <fullName evidence="2">histidine kinase</fullName>
        <ecNumber evidence="2">2.7.13.3</ecNumber>
    </recommendedName>
</protein>
<reference evidence="7 8" key="1">
    <citation type="submission" date="2022-11" db="EMBL/GenBank/DDBJ databases">
        <title>Minimal conservation of predation-associated metabolite biosynthetic gene clusters underscores biosynthetic potential of Myxococcota including descriptions for ten novel species: Archangium lansinium sp. nov., Myxococcus landrumus sp. nov., Nannocystis bai.</title>
        <authorList>
            <person name="Ahearne A."/>
            <person name="Stevens C."/>
            <person name="Dowd S."/>
        </authorList>
    </citation>
    <scope>NUCLEOTIDE SEQUENCE [LARGE SCALE GENOMIC DNA]</scope>
    <source>
        <strain evidence="7 8">NCWAL01</strain>
    </source>
</reference>
<evidence type="ECO:0000259" key="6">
    <source>
        <dbReference type="PROSITE" id="PS50110"/>
    </source>
</evidence>
<dbReference type="SUPFAM" id="SSF55874">
    <property type="entry name" value="ATPase domain of HSP90 chaperone/DNA topoisomerase II/histidine kinase"/>
    <property type="match status" value="1"/>
</dbReference>
<evidence type="ECO:0000256" key="1">
    <source>
        <dbReference type="ARBA" id="ARBA00000085"/>
    </source>
</evidence>
<dbReference type="Gene3D" id="3.30.565.10">
    <property type="entry name" value="Histidine kinase-like ATPase, C-terminal domain"/>
    <property type="match status" value="1"/>
</dbReference>
<feature type="modified residue" description="4-aspartylphosphate" evidence="4">
    <location>
        <position position="70"/>
    </location>
</feature>
<organism evidence="7 8">
    <name type="scientific">Stigmatella ashevillensis</name>
    <dbReference type="NCBI Taxonomy" id="2995309"/>
    <lineage>
        <taxon>Bacteria</taxon>
        <taxon>Pseudomonadati</taxon>
        <taxon>Myxococcota</taxon>
        <taxon>Myxococcia</taxon>
        <taxon>Myxococcales</taxon>
        <taxon>Cystobacterineae</taxon>
        <taxon>Archangiaceae</taxon>
        <taxon>Stigmatella</taxon>
    </lineage>
</organism>
<dbReference type="InterPro" id="IPR001789">
    <property type="entry name" value="Sig_transdc_resp-reg_receiver"/>
</dbReference>
<dbReference type="Gene3D" id="3.40.50.2300">
    <property type="match status" value="1"/>
</dbReference>
<gene>
    <name evidence="7" type="ORF">POL68_13235</name>
</gene>
<sequence length="397" mass="42672">MEQAASASGPPSDGQLPSTRQVLIADDDAASRKIAAALLAASDYRIRFATSGEEALAAVGEERPDLVLLDVMMPGLDGFEVCRRLRERLSGEYIPIILVTSLDGRSDVIEGLKAGADDFLHKPVHGAELRARVSNLLKVRAYHQLLASQRDSALATVELLRQQVLHADRLATLGTLAASVSHELNNISQVLRSALDTSSADDDGWAIAENTTSRTVLTHVANHVTELSRTLLHIARPEGGSTPEVELGQTLEEVHNMLRLTGRIRHAEVSLVLPQERCVIRASPVQAQQVFLNLIGNAADAVVATGSPRIEAGIRLQPEGRLEAWVQDNGPGMSEDVLARIFEPFFTTKPLGLGTGLGLSVVKQLVESWGGHIHVQSHPGRGTRMVLDLPAVQAPTP</sequence>
<dbReference type="Proteomes" id="UP001221838">
    <property type="component" value="Unassembled WGS sequence"/>
</dbReference>
<evidence type="ECO:0000313" key="8">
    <source>
        <dbReference type="Proteomes" id="UP001221838"/>
    </source>
</evidence>
<dbReference type="InterPro" id="IPR004358">
    <property type="entry name" value="Sig_transdc_His_kin-like_C"/>
</dbReference>
<feature type="domain" description="Histidine kinase" evidence="5">
    <location>
        <begin position="179"/>
        <end position="393"/>
    </location>
</feature>
<dbReference type="CDD" id="cd00075">
    <property type="entry name" value="HATPase"/>
    <property type="match status" value="1"/>
</dbReference>
<evidence type="ECO:0000256" key="3">
    <source>
        <dbReference type="ARBA" id="ARBA00022553"/>
    </source>
</evidence>
<accession>A0ABT5D8P1</accession>
<name>A0ABT5D8P1_9BACT</name>
<dbReference type="Pfam" id="PF00072">
    <property type="entry name" value="Response_reg"/>
    <property type="match status" value="1"/>
</dbReference>
<dbReference type="CDD" id="cd17538">
    <property type="entry name" value="REC_D1_PleD-like"/>
    <property type="match status" value="1"/>
</dbReference>
<dbReference type="PRINTS" id="PR00344">
    <property type="entry name" value="BCTRLSENSOR"/>
</dbReference>
<dbReference type="Pfam" id="PF02518">
    <property type="entry name" value="HATPase_c"/>
    <property type="match status" value="1"/>
</dbReference>
<dbReference type="Gene3D" id="1.10.287.130">
    <property type="match status" value="1"/>
</dbReference>
<dbReference type="InterPro" id="IPR036890">
    <property type="entry name" value="HATPase_C_sf"/>
</dbReference>
<dbReference type="EMBL" id="JAQNDM010000002">
    <property type="protein sequence ID" value="MDC0709430.1"/>
    <property type="molecule type" value="Genomic_DNA"/>
</dbReference>
<dbReference type="RefSeq" id="WP_272138001.1">
    <property type="nucleotide sequence ID" value="NZ_JAQNDM010000002.1"/>
</dbReference>
<dbReference type="SMART" id="SM00448">
    <property type="entry name" value="REC"/>
    <property type="match status" value="1"/>
</dbReference>
<keyword evidence="3 4" id="KW-0597">Phosphoprotein</keyword>
<keyword evidence="8" id="KW-1185">Reference proteome</keyword>
<proteinExistence type="predicted"/>
<dbReference type="EC" id="2.7.13.3" evidence="2"/>
<feature type="domain" description="Response regulatory" evidence="6">
    <location>
        <begin position="21"/>
        <end position="137"/>
    </location>
</feature>
<dbReference type="PANTHER" id="PTHR43547:SF2">
    <property type="entry name" value="HYBRID SIGNAL TRANSDUCTION HISTIDINE KINASE C"/>
    <property type="match status" value="1"/>
</dbReference>
<dbReference type="SUPFAM" id="SSF52172">
    <property type="entry name" value="CheY-like"/>
    <property type="match status" value="1"/>
</dbReference>